<organism evidence="21 22">
    <name type="scientific">Agrocybe pediades</name>
    <dbReference type="NCBI Taxonomy" id="84607"/>
    <lineage>
        <taxon>Eukaryota</taxon>
        <taxon>Fungi</taxon>
        <taxon>Dikarya</taxon>
        <taxon>Basidiomycota</taxon>
        <taxon>Agaricomycotina</taxon>
        <taxon>Agaricomycetes</taxon>
        <taxon>Agaricomycetidae</taxon>
        <taxon>Agaricales</taxon>
        <taxon>Agaricineae</taxon>
        <taxon>Strophariaceae</taxon>
        <taxon>Agrocybe</taxon>
    </lineage>
</organism>
<dbReference type="GO" id="GO:0005576">
    <property type="term" value="C:extracellular region"/>
    <property type="evidence" value="ECO:0007669"/>
    <property type="project" value="UniProtKB-SubCell"/>
</dbReference>
<dbReference type="Gene3D" id="3.50.50.60">
    <property type="entry name" value="FAD/NAD(P)-binding domain"/>
    <property type="match status" value="1"/>
</dbReference>
<dbReference type="Pfam" id="PF05199">
    <property type="entry name" value="GMC_oxred_C"/>
    <property type="match status" value="1"/>
</dbReference>
<evidence type="ECO:0000259" key="19">
    <source>
        <dbReference type="PROSITE" id="PS00623"/>
    </source>
</evidence>
<evidence type="ECO:0000256" key="15">
    <source>
        <dbReference type="PIRSR" id="PIRSR000137-1"/>
    </source>
</evidence>
<evidence type="ECO:0000256" key="5">
    <source>
        <dbReference type="ARBA" id="ARBA00013177"/>
    </source>
</evidence>
<dbReference type="PANTHER" id="PTHR11552">
    <property type="entry name" value="GLUCOSE-METHANOL-CHOLINE GMC OXIDOREDUCTASE"/>
    <property type="match status" value="1"/>
</dbReference>
<dbReference type="InterPro" id="IPR012132">
    <property type="entry name" value="GMC_OxRdtase"/>
</dbReference>
<feature type="binding site" evidence="16">
    <location>
        <begin position="581"/>
        <end position="582"/>
    </location>
    <ligand>
        <name>FAD</name>
        <dbReference type="ChEBI" id="CHEBI:57692"/>
    </ligand>
</feature>
<proteinExistence type="inferred from homology"/>
<keyword evidence="7 17" id="KW-0285">Flavoprotein</keyword>
<comment type="catalytic activity">
    <reaction evidence="12">
        <text>pyranose + acceptor = pyranos-3-ulose + reduced acceptor.</text>
        <dbReference type="EC" id="1.1.99.29"/>
    </reaction>
</comment>
<sequence>MAFMKLSKLLALSFLSKEISASLLTSPAQLKSAEYDFVVVGAGTAGCVIANRLSEDPQVRVLVIEAGRSNTGDGADVIQIPFLVGDATPSTSFDWNYTTVPQQGLAGRSVAFPRGRVLGGSSSVNFMYYTRGSSDDFDRLARVSGDDGWSWKKILPYILKTEKHLPPADGHNTTGQFNPAVHGFNGHLLTTLPGFPSDIDDRVTKTTEVLKDEFPFNLDMNSGTPLGVGWLQSTIGNGARSSSATAFLTEALGRPNVDVLIETQVTRLIQTGHTGSAPILQGVEFAQSRSGPRFKVTAQKEVILSAGSIGTPQILMLSGIGDQKELEALKIPTSVHLPDVGKNMQDHPFVAMQWIANDNQTQDTLNQRPDLFAAAQKEYDATHTGIFANNPAGNHIGWFRLPDDSPLLKQFGDPTGGPHSPHFEMMYENGFFSFTQTAPPTGNFFSILVAAVAPTARGSVKLATSSAFDHPLIDPNLLGTEFDQSLLVEAVKSSQRFVAASPWKDYIIKPFVDSVNATTDEGIKEYAAKFATTIRHPVSTSIISKESDKTGVVGPQLLVKNVKGLRVVDASIWPFVVGAHPQAAVYAIAERAADLIKAAHKK</sequence>
<comment type="cofactor">
    <cofactor evidence="1 16">
        <name>FAD</name>
        <dbReference type="ChEBI" id="CHEBI:57692"/>
    </cofactor>
</comment>
<dbReference type="GO" id="GO:0050660">
    <property type="term" value="F:flavin adenine dinucleotide binding"/>
    <property type="evidence" value="ECO:0007669"/>
    <property type="project" value="InterPro"/>
</dbReference>
<feature type="signal peptide" evidence="18">
    <location>
        <begin position="1"/>
        <end position="21"/>
    </location>
</feature>
<evidence type="ECO:0000256" key="6">
    <source>
        <dbReference type="ARBA" id="ARBA00022525"/>
    </source>
</evidence>
<comment type="function">
    <text evidence="9">Catalyzes the single-oxidation or sequential double oxidation reaction of carbohydrates primarily at carbon-2 and/or carbon-3 with the concomitant reduction of the flavin. The enzyme exhibits a broad sugar substrate specificity, oxidizing different aldopyranoses to the corresponding C-1, C-2, C-3 or C-1,2, C-2,3 and C-3,4 (di)dehydro sugars with substrate-specific regioselectivity. Accepts only a narrow range of electron acceptors such as substituted benzoquinones and complexed metal ions and reacts extremely slowly with O(2) as acceptor. May play a role in the natural recycling of plant matter by oxidizing all major monosaccharides in lignocellulose and by reducing quinone compounds or reactive radical species generated during lignin depolymerization.</text>
</comment>
<name>A0A8H4QQ60_9AGAR</name>
<comment type="subunit">
    <text evidence="4">Monomer.</text>
</comment>
<evidence type="ECO:0000256" key="7">
    <source>
        <dbReference type="ARBA" id="ARBA00022630"/>
    </source>
</evidence>
<evidence type="ECO:0000313" key="21">
    <source>
        <dbReference type="EMBL" id="KAF4614856.1"/>
    </source>
</evidence>
<keyword evidence="8 16" id="KW-0274">FAD</keyword>
<feature type="binding site" evidence="16">
    <location>
        <position position="265"/>
    </location>
    <ligand>
        <name>FAD</name>
        <dbReference type="ChEBI" id="CHEBI:57692"/>
    </ligand>
</feature>
<evidence type="ECO:0000256" key="4">
    <source>
        <dbReference type="ARBA" id="ARBA00011245"/>
    </source>
</evidence>
<dbReference type="PIRSF" id="PIRSF000137">
    <property type="entry name" value="Alcohol_oxidase"/>
    <property type="match status" value="1"/>
</dbReference>
<evidence type="ECO:0000256" key="13">
    <source>
        <dbReference type="ARBA" id="ARBA00034050"/>
    </source>
</evidence>
<evidence type="ECO:0000256" key="11">
    <source>
        <dbReference type="ARBA" id="ARBA00034010"/>
    </source>
</evidence>
<evidence type="ECO:0000259" key="20">
    <source>
        <dbReference type="PROSITE" id="PS00624"/>
    </source>
</evidence>
<dbReference type="Gene3D" id="3.30.560.10">
    <property type="entry name" value="Glucose Oxidase, domain 3"/>
    <property type="match status" value="1"/>
</dbReference>
<dbReference type="EC" id="1.1.99.29" evidence="5"/>
<dbReference type="SUPFAM" id="SSF51905">
    <property type="entry name" value="FAD/NAD(P)-binding domain"/>
    <property type="match status" value="1"/>
</dbReference>
<comment type="catalytic activity">
    <reaction evidence="11">
        <text>pyranose + acceptor = pyranos-2,3-diulose + reduced acceptor.</text>
        <dbReference type="EC" id="1.1.99.29"/>
    </reaction>
</comment>
<protein>
    <recommendedName>
        <fullName evidence="5">pyranose dehydrogenase (acceptor)</fullName>
        <ecNumber evidence="5">1.1.99.29</ecNumber>
    </recommendedName>
</protein>
<evidence type="ECO:0000256" key="2">
    <source>
        <dbReference type="ARBA" id="ARBA00004613"/>
    </source>
</evidence>
<dbReference type="InterPro" id="IPR036188">
    <property type="entry name" value="FAD/NAD-bd_sf"/>
</dbReference>
<dbReference type="SUPFAM" id="SSF54373">
    <property type="entry name" value="FAD-linked reductases, C-terminal domain"/>
    <property type="match status" value="1"/>
</dbReference>
<dbReference type="EMBL" id="JAACJL010000044">
    <property type="protein sequence ID" value="KAF4614856.1"/>
    <property type="molecule type" value="Genomic_DNA"/>
</dbReference>
<comment type="caution">
    <text evidence="21">The sequence shown here is derived from an EMBL/GenBank/DDBJ whole genome shotgun (WGS) entry which is preliminary data.</text>
</comment>
<evidence type="ECO:0000256" key="18">
    <source>
        <dbReference type="SAM" id="SignalP"/>
    </source>
</evidence>
<evidence type="ECO:0000256" key="10">
    <source>
        <dbReference type="ARBA" id="ARBA00033986"/>
    </source>
</evidence>
<dbReference type="InterPro" id="IPR000172">
    <property type="entry name" value="GMC_OxRdtase_N"/>
</dbReference>
<evidence type="ECO:0000256" key="14">
    <source>
        <dbReference type="ARBA" id="ARBA00034059"/>
    </source>
</evidence>
<keyword evidence="22" id="KW-1185">Reference proteome</keyword>
<dbReference type="Proteomes" id="UP000521872">
    <property type="component" value="Unassembled WGS sequence"/>
</dbReference>
<comment type="catalytic activity">
    <reaction evidence="10">
        <text>pyranose + acceptor = pyranos-2-ulose + reduced acceptor.</text>
        <dbReference type="EC" id="1.1.99.29"/>
    </reaction>
</comment>
<feature type="active site" description="Proton acceptor" evidence="15">
    <location>
        <position position="580"/>
    </location>
</feature>
<keyword evidence="6" id="KW-0964">Secreted</keyword>
<evidence type="ECO:0000313" key="22">
    <source>
        <dbReference type="Proteomes" id="UP000521872"/>
    </source>
</evidence>
<keyword evidence="18" id="KW-0732">Signal</keyword>
<feature type="domain" description="Glucose-methanol-choline oxidoreductase N-terminal" evidence="19">
    <location>
        <begin position="115"/>
        <end position="138"/>
    </location>
</feature>
<evidence type="ECO:0000256" key="1">
    <source>
        <dbReference type="ARBA" id="ARBA00001974"/>
    </source>
</evidence>
<comment type="catalytic activity">
    <reaction evidence="13">
        <text>a pyranoside + acceptor = a pyranosid-3-ulose + reduced acceptor.</text>
        <dbReference type="EC" id="1.1.99.29"/>
    </reaction>
</comment>
<evidence type="ECO:0000256" key="16">
    <source>
        <dbReference type="PIRSR" id="PIRSR000137-2"/>
    </source>
</evidence>
<comment type="subcellular location">
    <subcellularLocation>
        <location evidence="2">Secreted</location>
    </subcellularLocation>
</comment>
<evidence type="ECO:0000256" key="9">
    <source>
        <dbReference type="ARBA" id="ARBA00024699"/>
    </source>
</evidence>
<reference evidence="21 22" key="1">
    <citation type="submission" date="2019-12" db="EMBL/GenBank/DDBJ databases">
        <authorList>
            <person name="Floudas D."/>
            <person name="Bentzer J."/>
            <person name="Ahren D."/>
            <person name="Johansson T."/>
            <person name="Persson P."/>
            <person name="Tunlid A."/>
        </authorList>
    </citation>
    <scope>NUCLEOTIDE SEQUENCE [LARGE SCALE GENOMIC DNA]</scope>
    <source>
        <strain evidence="21 22">CBS 102.39</strain>
    </source>
</reference>
<dbReference type="AlphaFoldDB" id="A0A8H4QQ60"/>
<comment type="catalytic activity">
    <reaction evidence="14">
        <text>a pyranoside + acceptor = a pyranosid-3,4-diulose + reduced acceptor.</text>
        <dbReference type="EC" id="1.1.99.29"/>
    </reaction>
</comment>
<dbReference type="InterPro" id="IPR007867">
    <property type="entry name" value="GMC_OxRtase_C"/>
</dbReference>
<dbReference type="PROSITE" id="PS00624">
    <property type="entry name" value="GMC_OXRED_2"/>
    <property type="match status" value="1"/>
</dbReference>
<feature type="active site" description="Proton donor" evidence="15">
    <location>
        <position position="536"/>
    </location>
</feature>
<comment type="similarity">
    <text evidence="3 17">Belongs to the GMC oxidoreductase family.</text>
</comment>
<dbReference type="Pfam" id="PF00732">
    <property type="entry name" value="GMC_oxred_N"/>
    <property type="match status" value="2"/>
</dbReference>
<evidence type="ECO:0000256" key="8">
    <source>
        <dbReference type="ARBA" id="ARBA00022827"/>
    </source>
</evidence>
<dbReference type="PROSITE" id="PS00623">
    <property type="entry name" value="GMC_OXRED_1"/>
    <property type="match status" value="1"/>
</dbReference>
<feature type="binding site" evidence="16">
    <location>
        <position position="117"/>
    </location>
    <ligand>
        <name>FAD</name>
        <dbReference type="ChEBI" id="CHEBI:57692"/>
    </ligand>
</feature>
<evidence type="ECO:0000256" key="17">
    <source>
        <dbReference type="RuleBase" id="RU003968"/>
    </source>
</evidence>
<dbReference type="GO" id="GO:0033718">
    <property type="term" value="F:pyranose dehydrogenase (acceptor) activity"/>
    <property type="evidence" value="ECO:0007669"/>
    <property type="project" value="UniProtKB-EC"/>
</dbReference>
<evidence type="ECO:0000256" key="3">
    <source>
        <dbReference type="ARBA" id="ARBA00010790"/>
    </source>
</evidence>
<gene>
    <name evidence="21" type="ORF">D9613_003368</name>
</gene>
<evidence type="ECO:0000256" key="12">
    <source>
        <dbReference type="ARBA" id="ARBA00034029"/>
    </source>
</evidence>
<dbReference type="PANTHER" id="PTHR11552:SF147">
    <property type="entry name" value="CHOLINE DEHYDROGENASE, MITOCHONDRIAL"/>
    <property type="match status" value="1"/>
</dbReference>
<feature type="chain" id="PRO_5034825853" description="pyranose dehydrogenase (acceptor)" evidence="18">
    <location>
        <begin position="22"/>
        <end position="602"/>
    </location>
</feature>
<accession>A0A8H4QQ60</accession>
<feature type="domain" description="Glucose-methanol-choline oxidoreductase N-terminal" evidence="20">
    <location>
        <begin position="307"/>
        <end position="321"/>
    </location>
</feature>